<dbReference type="AlphaFoldDB" id="A0A317ND74"/>
<protein>
    <submittedName>
        <fullName evidence="1">Uncharacterized protein</fullName>
    </submittedName>
</protein>
<evidence type="ECO:0000313" key="2">
    <source>
        <dbReference type="Proteomes" id="UP000246410"/>
    </source>
</evidence>
<accession>A0A317ND74</accession>
<dbReference type="EMBL" id="QGTL01000008">
    <property type="protein sequence ID" value="PWV72794.1"/>
    <property type="molecule type" value="Genomic_DNA"/>
</dbReference>
<gene>
    <name evidence="1" type="ORF">DFR69_108106</name>
</gene>
<comment type="caution">
    <text evidence="1">The sequence shown here is derived from an EMBL/GenBank/DDBJ whole genome shotgun (WGS) entry which is preliminary data.</text>
</comment>
<evidence type="ECO:0000313" key="1">
    <source>
        <dbReference type="EMBL" id="PWV72794.1"/>
    </source>
</evidence>
<keyword evidence="2" id="KW-1185">Reference proteome</keyword>
<name>A0A317ND74_9NOCA</name>
<dbReference type="Proteomes" id="UP000246410">
    <property type="component" value="Unassembled WGS sequence"/>
</dbReference>
<organism evidence="1 2">
    <name type="scientific">Nocardia neocaledoniensis</name>
    <dbReference type="NCBI Taxonomy" id="236511"/>
    <lineage>
        <taxon>Bacteria</taxon>
        <taxon>Bacillati</taxon>
        <taxon>Actinomycetota</taxon>
        <taxon>Actinomycetes</taxon>
        <taxon>Mycobacteriales</taxon>
        <taxon>Nocardiaceae</taxon>
        <taxon>Nocardia</taxon>
    </lineage>
</organism>
<proteinExistence type="predicted"/>
<sequence>MVRNKVDVYREANPDEFHTWTTRYGCVVQFWGHRVYYGRCQDCSGLVTTRRNIRRYRHKPITQIGRWPSRCPECAEAAWEKHNDQARYRMARLRARRKCSECMVDKYCPNHA</sequence>
<reference evidence="1 2" key="1">
    <citation type="submission" date="2018-05" db="EMBL/GenBank/DDBJ databases">
        <title>Genomic Encyclopedia of Type Strains, Phase IV (KMG-IV): sequencing the most valuable type-strain genomes for metagenomic binning, comparative biology and taxonomic classification.</title>
        <authorList>
            <person name="Goeker M."/>
        </authorList>
    </citation>
    <scope>NUCLEOTIDE SEQUENCE [LARGE SCALE GENOMIC DNA]</scope>
    <source>
        <strain evidence="1 2">DSM 44717</strain>
    </source>
</reference>